<dbReference type="AlphaFoldDB" id="A0A814WU06"/>
<dbReference type="EMBL" id="CAJNRF010004292">
    <property type="protein sequence ID" value="CAF2058333.1"/>
    <property type="molecule type" value="Genomic_DNA"/>
</dbReference>
<dbReference type="EMBL" id="CAJOBH010002780">
    <property type="protein sequence ID" value="CAF3923066.1"/>
    <property type="molecule type" value="Genomic_DNA"/>
</dbReference>
<dbReference type="Proteomes" id="UP000676336">
    <property type="component" value="Unassembled WGS sequence"/>
</dbReference>
<evidence type="ECO:0000313" key="12">
    <source>
        <dbReference type="Proteomes" id="UP000663866"/>
    </source>
</evidence>
<dbReference type="OrthoDB" id="10418760at2759"/>
<evidence type="ECO:0000313" key="7">
    <source>
        <dbReference type="EMBL" id="CAF4004831.1"/>
    </source>
</evidence>
<evidence type="ECO:0000313" key="10">
    <source>
        <dbReference type="EMBL" id="CAF4284833.1"/>
    </source>
</evidence>
<proteinExistence type="predicted"/>
<evidence type="ECO:0000313" key="3">
    <source>
        <dbReference type="EMBL" id="CAF2058333.1"/>
    </source>
</evidence>
<dbReference type="EMBL" id="CAJOBI010033375">
    <property type="protein sequence ID" value="CAF4284833.1"/>
    <property type="molecule type" value="Genomic_DNA"/>
</dbReference>
<evidence type="ECO:0000313" key="4">
    <source>
        <dbReference type="EMBL" id="CAF2062162.1"/>
    </source>
</evidence>
<evidence type="ECO:0000313" key="2">
    <source>
        <dbReference type="EMBL" id="CAF1534105.1"/>
    </source>
</evidence>
<evidence type="ECO:0000313" key="8">
    <source>
        <dbReference type="EMBL" id="CAF4079476.1"/>
    </source>
</evidence>
<dbReference type="EMBL" id="CAJNOW010008299">
    <property type="protein sequence ID" value="CAF1534105.1"/>
    <property type="molecule type" value="Genomic_DNA"/>
</dbReference>
<name>A0A814WU06_9BILA</name>
<dbReference type="EMBL" id="CAJNOV010005435">
    <property type="protein sequence ID" value="CAF1210255.1"/>
    <property type="molecule type" value="Genomic_DNA"/>
</dbReference>
<evidence type="ECO:0000313" key="6">
    <source>
        <dbReference type="EMBL" id="CAF3923066.1"/>
    </source>
</evidence>
<dbReference type="Proteomes" id="UP000663855">
    <property type="component" value="Unassembled WGS sequence"/>
</dbReference>
<dbReference type="EMBL" id="CAJOBF010002032">
    <property type="protein sequence ID" value="CAF4004831.1"/>
    <property type="molecule type" value="Genomic_DNA"/>
</dbReference>
<evidence type="ECO:0008006" key="13">
    <source>
        <dbReference type="Google" id="ProtNLM"/>
    </source>
</evidence>
<dbReference type="Proteomes" id="UP000663824">
    <property type="component" value="Unassembled WGS sequence"/>
</dbReference>
<dbReference type="Proteomes" id="UP000663866">
    <property type="component" value="Unassembled WGS sequence"/>
</dbReference>
<dbReference type="EMBL" id="CAJOBG010003758">
    <property type="protein sequence ID" value="CAF4079476.1"/>
    <property type="molecule type" value="Genomic_DNA"/>
</dbReference>
<dbReference type="Proteomes" id="UP000681720">
    <property type="component" value="Unassembled WGS sequence"/>
</dbReference>
<protein>
    <recommendedName>
        <fullName evidence="13">Alpha-L-arabinofuranosidase C-terminal domain-containing protein</fullName>
    </recommendedName>
</protein>
<dbReference type="EMBL" id="CAJNRG010007164">
    <property type="protein sequence ID" value="CAF2091981.1"/>
    <property type="molecule type" value="Genomic_DNA"/>
</dbReference>
<dbReference type="Gene3D" id="2.60.40.1180">
    <property type="entry name" value="Golgi alpha-mannosidase II"/>
    <property type="match status" value="1"/>
</dbReference>
<accession>A0A814WU06</accession>
<dbReference type="InterPro" id="IPR013780">
    <property type="entry name" value="Glyco_hydro_b"/>
</dbReference>
<sequence length="126" mass="13418">MVLNSTATNSTITHPFVQKEEEGNDKFRNLYFVATKRTTDNTLIIKLASVDSDDIVVKTQNQGSTTSSSDLAYILTAGTGINPSTIHNTMANPDAASISTEPISVINGTFSITVPSRSVIVVTLAL</sequence>
<evidence type="ECO:0000313" key="9">
    <source>
        <dbReference type="EMBL" id="CAF4162676.1"/>
    </source>
</evidence>
<keyword evidence="12" id="KW-1185">Reference proteome</keyword>
<reference evidence="1" key="1">
    <citation type="submission" date="2021-02" db="EMBL/GenBank/DDBJ databases">
        <authorList>
            <person name="Nowell W R."/>
        </authorList>
    </citation>
    <scope>NUCLEOTIDE SEQUENCE</scope>
</reference>
<evidence type="ECO:0000313" key="5">
    <source>
        <dbReference type="EMBL" id="CAF2091981.1"/>
    </source>
</evidence>
<gene>
    <name evidence="6" type="ORF">BYL167_LOCUS9598</name>
    <name evidence="1" type="ORF">CJN711_LOCUS12483</name>
    <name evidence="9" type="ORF">GIL414_LOCUS20016</name>
    <name evidence="2" type="ORF">KQP761_LOCUS16505</name>
    <name evidence="4" type="ORF">MBJ925_LOCUS15146</name>
    <name evidence="8" type="ORF">OVN521_LOCUS19682</name>
    <name evidence="10" type="ORF">SMN809_LOCUS25423</name>
    <name evidence="7" type="ORF">UXM345_LOCUS16400</name>
    <name evidence="3" type="ORF">WKI299_LOCUS11608</name>
    <name evidence="5" type="ORF">XDN619_LOCUS16794</name>
</gene>
<evidence type="ECO:0000313" key="11">
    <source>
        <dbReference type="Proteomes" id="UP000663855"/>
    </source>
</evidence>
<comment type="caution">
    <text evidence="1">The sequence shown here is derived from an EMBL/GenBank/DDBJ whole genome shotgun (WGS) entry which is preliminary data.</text>
</comment>
<dbReference type="EMBL" id="CAJNRE010007067">
    <property type="protein sequence ID" value="CAF2062162.1"/>
    <property type="molecule type" value="Genomic_DNA"/>
</dbReference>
<dbReference type="Proteomes" id="UP000663887">
    <property type="component" value="Unassembled WGS sequence"/>
</dbReference>
<evidence type="ECO:0000313" key="1">
    <source>
        <dbReference type="EMBL" id="CAF1210255.1"/>
    </source>
</evidence>
<dbReference type="Proteomes" id="UP000663856">
    <property type="component" value="Unassembled WGS sequence"/>
</dbReference>
<dbReference type="EMBL" id="CAJOBJ010011991">
    <property type="protein sequence ID" value="CAF4162676.1"/>
    <property type="molecule type" value="Genomic_DNA"/>
</dbReference>
<organism evidence="1 11">
    <name type="scientific">Rotaria magnacalcarata</name>
    <dbReference type="NCBI Taxonomy" id="392030"/>
    <lineage>
        <taxon>Eukaryota</taxon>
        <taxon>Metazoa</taxon>
        <taxon>Spiralia</taxon>
        <taxon>Gnathifera</taxon>
        <taxon>Rotifera</taxon>
        <taxon>Eurotatoria</taxon>
        <taxon>Bdelloidea</taxon>
        <taxon>Philodinida</taxon>
        <taxon>Philodinidae</taxon>
        <taxon>Rotaria</taxon>
    </lineage>
</organism>
<dbReference type="Proteomes" id="UP000663842">
    <property type="component" value="Unassembled WGS sequence"/>
</dbReference>
<dbReference type="Proteomes" id="UP000681967">
    <property type="component" value="Unassembled WGS sequence"/>
</dbReference>
<dbReference type="Proteomes" id="UP000663834">
    <property type="component" value="Unassembled WGS sequence"/>
</dbReference>